<feature type="region of interest" description="Disordered" evidence="5">
    <location>
        <begin position="1000"/>
        <end position="1020"/>
    </location>
</feature>
<dbReference type="PROSITE" id="PS51272">
    <property type="entry name" value="SLH"/>
    <property type="match status" value="3"/>
</dbReference>
<feature type="domain" description="SLH" evidence="9">
    <location>
        <begin position="1458"/>
        <end position="1517"/>
    </location>
</feature>
<dbReference type="Pfam" id="PF02368">
    <property type="entry name" value="Big_2"/>
    <property type="match status" value="1"/>
</dbReference>
<dbReference type="Pfam" id="PF00395">
    <property type="entry name" value="SLH"/>
    <property type="match status" value="3"/>
</dbReference>
<dbReference type="PANTHER" id="PTHR11069">
    <property type="entry name" value="GLUCOSYLCERAMIDASE"/>
    <property type="match status" value="1"/>
</dbReference>
<dbReference type="CDD" id="cd00063">
    <property type="entry name" value="FN3"/>
    <property type="match status" value="2"/>
</dbReference>
<dbReference type="STRING" id="1045775.SAMN05216378_0884"/>
<dbReference type="InterPro" id="IPR008964">
    <property type="entry name" value="Invasin/intimin_cell_adhesion"/>
</dbReference>
<dbReference type="InterPro" id="IPR006584">
    <property type="entry name" value="Cellulose-bd_IV"/>
</dbReference>
<feature type="domain" description="Fibronectin type-III" evidence="7">
    <location>
        <begin position="885"/>
        <end position="975"/>
    </location>
</feature>
<dbReference type="PROSITE" id="PS50853">
    <property type="entry name" value="FN3"/>
    <property type="match status" value="2"/>
</dbReference>
<evidence type="ECO:0000256" key="3">
    <source>
        <dbReference type="ARBA" id="ARBA00022801"/>
    </source>
</evidence>
<feature type="domain" description="SLH" evidence="9">
    <location>
        <begin position="1585"/>
        <end position="1643"/>
    </location>
</feature>
<dbReference type="InterPro" id="IPR001139">
    <property type="entry name" value="Glyco_hydro_30"/>
</dbReference>
<dbReference type="GO" id="GO:0016020">
    <property type="term" value="C:membrane"/>
    <property type="evidence" value="ECO:0007669"/>
    <property type="project" value="GOC"/>
</dbReference>
<keyword evidence="3 4" id="KW-0378">Hydrolase</keyword>
<evidence type="ECO:0000256" key="4">
    <source>
        <dbReference type="RuleBase" id="RU361188"/>
    </source>
</evidence>
<evidence type="ECO:0000313" key="10">
    <source>
        <dbReference type="EMBL" id="SFD66193.1"/>
    </source>
</evidence>
<dbReference type="InterPro" id="IPR013783">
    <property type="entry name" value="Ig-like_fold"/>
</dbReference>
<sequence length="1643" mass="175077">MGASMWKRVAAQTLVAGLVVSSFTGIAVPAVSAATDPVNVWMTTGDKSNLLSKQPDVAFETNGAPAELTIDLDENTKYQTIDGFGGSLTDSSAYVISQMDEQAKDALMNKLFSREGDGAGFSYLRLPMGASDFATSIYTYDDMPAGESDPELEHFSIAHDSAYIIPLLQQALEINPDLKIMGTPWSAPGWMKTTDSSIKGKLKEEYYGAYAQYFVKFIEAYEAAGIPIDAVTLQNEPHFEPGDYPGMRMEPEDQAKFVKDYLGPAFETAEIDTKIVVWDHNWSEPQYPIDVLNDADAKKYIAGSAFHGYAGNVSAQSLVYDQHPDKDIYFTESSGGEFSPDFAGNVQWDFQNLIIGATRNWARTSLKWNIALDENHGPYVGGCKDCRGIVTVNSSTDEVTYNEEFYAFGQASKFVLPGAQRIKSNTFGAGSIEDVAFVNPDGSKVLLALNSSKEPKDFKVRWGAKSFAYTLPAGAAASFVWNGTQDGTASISPYAALQAEDYSESNGITTAVTTDTGGGKYAGSSSDGSYIAFDHVEFLNGTASVKVRAQAQGDGGIEFRLDAPDGAYAGGIDLTDTNGSWITKAAQVEAVTGKHKLYVVFRGKVNLNWFQFSYDFVQSSFNYLSIGGSFEEGALAGWNGWTPEGQASAQKADRDNPRTGSYKLTHYLGGSTPYEQTTYRTVKVPNGTYKASVWYQKGGDTQVSLEAKQYGGADLSVPAATTAYVGSWTQIVIPEIQVTSGQVELGIHSLNKGGEWAAFDDVELTPVITKAPSAAQGTDAPETPQGVSAELDGGHNIKLAWTSVPGAEGYKIYRSTADSATTAGGVYPDYRLIGLASGEATSYVDQGLRGSTAYSYRVTAFNTTGESAASVSDIATTAAGSDTAAPAAPASLIAEPGIEQVMLVWEPNAETDFLKYNVYVNGFKRASVDPAPESRYTVTNLKAGTRYTFTVKAVDQAGNESAASNAVTETPTVASVLLPLPGNNLDFETTDQDGKPTLSPWQEWHPGTQANASSIDNDSPRGKYKMTHWAGSAYQQSNFQTLTVPNGMYKVQVWARTGGGQNKFQLEISGYGDDVPQLTKDMRSASGSVYTPFAIDQIEVTNGKLQIGIFSDAKSGNWAAIDDFEVYRYPDATVGVTGVTLDKAELSLNLSNMKTGTLTAAVQPGDAENHNVYWSSSNSSVAAVAGGVVTAKGVGTAEITVTTEDGGFTAKANVTVSSGETTPTNPTDPNGAGNTTGPVVTKDGTGSTISGFTSKTETDPNGDSASVVKVNAALLTSAAQDSKVDLITIDLSDLDDQSHLQAEFPANTLTELLNTNKNLTIKVKTDLGTYELPLQAILSSMSGSGQQLRIGVSQVSNTAKQAAEQALHNKQGSLIGVPVEFTVWIGKDQSWQEVTRFGKHYVIKTITLGKTNEKPAAGVVIGTDGTILPVPTTFMTDANGNVNAIIRSNHNSVYAVVAANKSFRDTKGHWAEKEINALASSFIVNGVTADQFAPEQQLTRAEWVAMLTRALGLTASSSASSYKDVPDNAWYAEAVAAATETGIIQGFTDGTFRPNDKMTRQQMAVTAANVLAFIGKTQTGSAEQLAALKDSSDIAAWAADAVAQSLKSGLIKGTPEGRYYPNKTATRAEAASILYRLNTTIQA</sequence>
<dbReference type="InterPro" id="IPR003961">
    <property type="entry name" value="FN3_dom"/>
</dbReference>
<feature type="signal peptide" evidence="6">
    <location>
        <begin position="1"/>
        <end position="33"/>
    </location>
</feature>
<dbReference type="InterPro" id="IPR017853">
    <property type="entry name" value="GH"/>
</dbReference>
<dbReference type="SUPFAM" id="SSF49785">
    <property type="entry name" value="Galactose-binding domain-like"/>
    <property type="match status" value="1"/>
</dbReference>
<dbReference type="Proteomes" id="UP000198855">
    <property type="component" value="Unassembled WGS sequence"/>
</dbReference>
<reference evidence="11" key="1">
    <citation type="submission" date="2016-10" db="EMBL/GenBank/DDBJ databases">
        <authorList>
            <person name="Varghese N."/>
            <person name="Submissions S."/>
        </authorList>
    </citation>
    <scope>NUCLEOTIDE SEQUENCE [LARGE SCALE GENOMIC DNA]</scope>
    <source>
        <strain evidence="11">CGMCC 1.10784</strain>
    </source>
</reference>
<feature type="domain" description="CBM6" evidence="8">
    <location>
        <begin position="495"/>
        <end position="613"/>
    </location>
</feature>
<dbReference type="RefSeq" id="WP_245772882.1">
    <property type="nucleotide sequence ID" value="NZ_FOMT01000001.1"/>
</dbReference>
<dbReference type="GO" id="GO:0030246">
    <property type="term" value="F:carbohydrate binding"/>
    <property type="evidence" value="ECO:0007669"/>
    <property type="project" value="InterPro"/>
</dbReference>
<dbReference type="InterPro" id="IPR033452">
    <property type="entry name" value="GH30_C"/>
</dbReference>
<evidence type="ECO:0000256" key="5">
    <source>
        <dbReference type="SAM" id="MobiDB-lite"/>
    </source>
</evidence>
<dbReference type="SUPFAM" id="SSF49373">
    <property type="entry name" value="Invasin/intimin cell-adhesion fragments"/>
    <property type="match status" value="1"/>
</dbReference>
<keyword evidence="2 6" id="KW-0732">Signal</keyword>
<dbReference type="Gene3D" id="3.20.20.80">
    <property type="entry name" value="Glycosidases"/>
    <property type="match status" value="1"/>
</dbReference>
<feature type="domain" description="SLH" evidence="9">
    <location>
        <begin position="1518"/>
        <end position="1581"/>
    </location>
</feature>
<dbReference type="CDD" id="cd04084">
    <property type="entry name" value="CBM6_xylanase-like"/>
    <property type="match status" value="1"/>
</dbReference>
<dbReference type="InterPro" id="IPR003343">
    <property type="entry name" value="Big_2"/>
</dbReference>
<dbReference type="SMART" id="SM00606">
    <property type="entry name" value="CBD_IV"/>
    <property type="match status" value="1"/>
</dbReference>
<keyword evidence="4" id="KW-0326">Glycosidase</keyword>
<evidence type="ECO:0000259" key="8">
    <source>
        <dbReference type="PROSITE" id="PS51175"/>
    </source>
</evidence>
<dbReference type="Pfam" id="PF17189">
    <property type="entry name" value="Glyco_hydro_30C"/>
    <property type="match status" value="1"/>
</dbReference>
<dbReference type="SUPFAM" id="SSF51445">
    <property type="entry name" value="(Trans)glycosidases"/>
    <property type="match status" value="1"/>
</dbReference>
<dbReference type="GO" id="GO:0006680">
    <property type="term" value="P:glucosylceramide catabolic process"/>
    <property type="evidence" value="ECO:0007669"/>
    <property type="project" value="TreeGrafter"/>
</dbReference>
<dbReference type="Gene3D" id="2.60.120.260">
    <property type="entry name" value="Galactose-binding domain-like"/>
    <property type="match status" value="3"/>
</dbReference>
<accession>A0A1I1UBP5</accession>
<dbReference type="PROSITE" id="PS51175">
    <property type="entry name" value="CBM6"/>
    <property type="match status" value="1"/>
</dbReference>
<evidence type="ECO:0000256" key="2">
    <source>
        <dbReference type="ARBA" id="ARBA00022729"/>
    </source>
</evidence>
<dbReference type="InterPro" id="IPR036116">
    <property type="entry name" value="FN3_sf"/>
</dbReference>
<evidence type="ECO:0000256" key="1">
    <source>
        <dbReference type="ARBA" id="ARBA00005382"/>
    </source>
</evidence>
<dbReference type="Pfam" id="PF02055">
    <property type="entry name" value="Glyco_hydro_30"/>
    <property type="match status" value="1"/>
</dbReference>
<feature type="region of interest" description="Disordered" evidence="5">
    <location>
        <begin position="1216"/>
        <end position="1264"/>
    </location>
</feature>
<dbReference type="PANTHER" id="PTHR11069:SF23">
    <property type="entry name" value="LYSOSOMAL ACID GLUCOSYLCERAMIDASE"/>
    <property type="match status" value="1"/>
</dbReference>
<dbReference type="InterPro" id="IPR008979">
    <property type="entry name" value="Galactose-bd-like_sf"/>
</dbReference>
<name>A0A1I1UBP5_9BACL</name>
<dbReference type="InterPro" id="IPR033453">
    <property type="entry name" value="Glyco_hydro_30_TIM-barrel"/>
</dbReference>
<evidence type="ECO:0000256" key="6">
    <source>
        <dbReference type="SAM" id="SignalP"/>
    </source>
</evidence>
<dbReference type="SUPFAM" id="SSF49265">
    <property type="entry name" value="Fibronectin type III"/>
    <property type="match status" value="1"/>
</dbReference>
<dbReference type="InterPro" id="IPR001119">
    <property type="entry name" value="SLH_dom"/>
</dbReference>
<feature type="compositionally biased region" description="Polar residues" evidence="5">
    <location>
        <begin position="1008"/>
        <end position="1017"/>
    </location>
</feature>
<dbReference type="InterPro" id="IPR013780">
    <property type="entry name" value="Glyco_hydro_b"/>
</dbReference>
<dbReference type="SMART" id="SM00635">
    <property type="entry name" value="BID_2"/>
    <property type="match status" value="1"/>
</dbReference>
<dbReference type="Gene3D" id="2.60.40.10">
    <property type="entry name" value="Immunoglobulins"/>
    <property type="match status" value="2"/>
</dbReference>
<organism evidence="10 11">
    <name type="scientific">Paenibacillus catalpae</name>
    <dbReference type="NCBI Taxonomy" id="1045775"/>
    <lineage>
        <taxon>Bacteria</taxon>
        <taxon>Bacillati</taxon>
        <taxon>Bacillota</taxon>
        <taxon>Bacilli</taxon>
        <taxon>Bacillales</taxon>
        <taxon>Paenibacillaceae</taxon>
        <taxon>Paenibacillus</taxon>
    </lineage>
</organism>
<evidence type="ECO:0000259" key="7">
    <source>
        <dbReference type="PROSITE" id="PS50853"/>
    </source>
</evidence>
<evidence type="ECO:0000313" key="11">
    <source>
        <dbReference type="Proteomes" id="UP000198855"/>
    </source>
</evidence>
<dbReference type="Pfam" id="PF00041">
    <property type="entry name" value="fn3"/>
    <property type="match status" value="1"/>
</dbReference>
<feature type="domain" description="Fibronectin type-III" evidence="7">
    <location>
        <begin position="780"/>
        <end position="880"/>
    </location>
</feature>
<comment type="similarity">
    <text evidence="1 4">Belongs to the glycosyl hydrolase 30 family.</text>
</comment>
<feature type="chain" id="PRO_5011623780" evidence="6">
    <location>
        <begin position="34"/>
        <end position="1643"/>
    </location>
</feature>
<dbReference type="PRINTS" id="PR00843">
    <property type="entry name" value="GLHYDRLASE30"/>
</dbReference>
<dbReference type="SMART" id="SM00060">
    <property type="entry name" value="FN3"/>
    <property type="match status" value="2"/>
</dbReference>
<dbReference type="GO" id="GO:0004348">
    <property type="term" value="F:glucosylceramidase activity"/>
    <property type="evidence" value="ECO:0007669"/>
    <property type="project" value="InterPro"/>
</dbReference>
<dbReference type="Gene3D" id="2.60.40.1080">
    <property type="match status" value="1"/>
</dbReference>
<gene>
    <name evidence="10" type="ORF">SAMN05216378_0884</name>
</gene>
<keyword evidence="11" id="KW-1185">Reference proteome</keyword>
<evidence type="ECO:0000259" key="9">
    <source>
        <dbReference type="PROSITE" id="PS51272"/>
    </source>
</evidence>
<dbReference type="InterPro" id="IPR005084">
    <property type="entry name" value="CBM6"/>
</dbReference>
<dbReference type="Pfam" id="PF03422">
    <property type="entry name" value="CBM_6"/>
    <property type="match status" value="1"/>
</dbReference>
<proteinExistence type="inferred from homology"/>
<dbReference type="Gene3D" id="2.60.40.1180">
    <property type="entry name" value="Golgi alpha-mannosidase II"/>
    <property type="match status" value="1"/>
</dbReference>
<dbReference type="EMBL" id="FOMT01000001">
    <property type="protein sequence ID" value="SFD66193.1"/>
    <property type="molecule type" value="Genomic_DNA"/>
</dbReference>
<protein>
    <submittedName>
        <fullName evidence="10">Glucosylceramidase</fullName>
    </submittedName>
</protein>